<dbReference type="EMBL" id="VYYT01000882">
    <property type="protein sequence ID" value="KAK2728350.1"/>
    <property type="molecule type" value="Genomic_DNA"/>
</dbReference>
<name>A0AAD9XW09_COLKA</name>
<reference evidence="2" key="1">
    <citation type="submission" date="2023-02" db="EMBL/GenBank/DDBJ databases">
        <title>Colletotrichum kahawae CIFC_Que2 genome sequencing and assembly.</title>
        <authorList>
            <person name="Baroncelli R."/>
        </authorList>
    </citation>
    <scope>NUCLEOTIDE SEQUENCE</scope>
    <source>
        <strain evidence="2">CIFC_Que2</strain>
    </source>
</reference>
<evidence type="ECO:0000256" key="1">
    <source>
        <dbReference type="SAM" id="MobiDB-lite"/>
    </source>
</evidence>
<evidence type="ECO:0000313" key="2">
    <source>
        <dbReference type="EMBL" id="KAK2728350.1"/>
    </source>
</evidence>
<evidence type="ECO:0000313" key="3">
    <source>
        <dbReference type="Proteomes" id="UP001281614"/>
    </source>
</evidence>
<sequence>MFRLGRPQGTAKLSQPPKKCRPPANHIDPKASSDLAVIPMDRGVRQQRPANPAPSQAPPPRSSRHTLTPGPRHHGICETRIYTGDGLRGQRPSFSVLVSLCIDISTAQPRFCEKKLKKWLRNKTPTASMSKPALPSSTPMRGMRWKAVHEGGPFT</sequence>
<keyword evidence="3" id="KW-1185">Reference proteome</keyword>
<organism evidence="2 3">
    <name type="scientific">Colletotrichum kahawae</name>
    <name type="common">Coffee berry disease fungus</name>
    <dbReference type="NCBI Taxonomy" id="34407"/>
    <lineage>
        <taxon>Eukaryota</taxon>
        <taxon>Fungi</taxon>
        <taxon>Dikarya</taxon>
        <taxon>Ascomycota</taxon>
        <taxon>Pezizomycotina</taxon>
        <taxon>Sordariomycetes</taxon>
        <taxon>Hypocreomycetidae</taxon>
        <taxon>Glomerellales</taxon>
        <taxon>Glomerellaceae</taxon>
        <taxon>Colletotrichum</taxon>
        <taxon>Colletotrichum gloeosporioides species complex</taxon>
    </lineage>
</organism>
<feature type="compositionally biased region" description="Pro residues" evidence="1">
    <location>
        <begin position="51"/>
        <end position="61"/>
    </location>
</feature>
<dbReference type="Proteomes" id="UP001281614">
    <property type="component" value="Unassembled WGS sequence"/>
</dbReference>
<accession>A0AAD9XW09</accession>
<dbReference type="AlphaFoldDB" id="A0AAD9XW09"/>
<protein>
    <submittedName>
        <fullName evidence="2">Uncharacterized protein</fullName>
    </submittedName>
</protein>
<proteinExistence type="predicted"/>
<comment type="caution">
    <text evidence="2">The sequence shown here is derived from an EMBL/GenBank/DDBJ whole genome shotgun (WGS) entry which is preliminary data.</text>
</comment>
<gene>
    <name evidence="2" type="ORF">CKAH01_11047</name>
</gene>
<feature type="region of interest" description="Disordered" evidence="1">
    <location>
        <begin position="1"/>
        <end position="75"/>
    </location>
</feature>